<keyword evidence="7" id="KW-1185">Reference proteome</keyword>
<reference evidence="6 7" key="1">
    <citation type="submission" date="2019-10" db="EMBL/GenBank/DDBJ databases">
        <title>Alkaliphilus serpentinus sp. nov. and Alkaliphilus pronyensis sp. nov., two novel anaerobic alkaliphilic species isolated from the serpentinized-hosted hydrothermal field of the Prony Bay (New Caledonia).</title>
        <authorList>
            <person name="Postec A."/>
        </authorList>
    </citation>
    <scope>NUCLEOTIDE SEQUENCE [LARGE SCALE GENOMIC DNA]</scope>
    <source>
        <strain evidence="6 7">LacV</strain>
    </source>
</reference>
<dbReference type="GO" id="GO:0046872">
    <property type="term" value="F:metal ion binding"/>
    <property type="evidence" value="ECO:0007669"/>
    <property type="project" value="UniProtKB-KW"/>
</dbReference>
<organism evidence="6 7">
    <name type="scientific">Alkaliphilus pronyensis</name>
    <dbReference type="NCBI Taxonomy" id="1482732"/>
    <lineage>
        <taxon>Bacteria</taxon>
        <taxon>Bacillati</taxon>
        <taxon>Bacillota</taxon>
        <taxon>Clostridia</taxon>
        <taxon>Peptostreptococcales</taxon>
        <taxon>Natronincolaceae</taxon>
        <taxon>Alkaliphilus</taxon>
    </lineage>
</organism>
<dbReference type="AlphaFoldDB" id="A0A6I0F6F9"/>
<dbReference type="InterPro" id="IPR051198">
    <property type="entry name" value="BchE-like"/>
</dbReference>
<sequence length="559" mass="66160">MERILLVEPNYKNKYPPIGLMKISTYYKKNGDFVEFHKGLMPQTEAKTYDKVFITTLFTFDFSMCVQTIRYYIAIVGIENVFVGGIAATIMPENFEKEIPGVKILTNQLISSNLLGYKDNVNIDILELDYDILWDVAYEYPMADSYFIYTSRGCPRKCVFCAVKTLEPIFYDCNNIAVQIKNVDSNFGIKKNLLVMDNNILYSKNLYNAIKIINSCGFGTNNNVIKKNNKMKYYIESLINRIRINKKYNNLLNRIKKEFINLNFKRISKKDSSVLHNAIELINNNSDSEVIDFIIDNSDFIIDFYDRYNYHKIKRYVDFNQGLDARLFTNDNAKKLSELALNPCRIAFDSLKTKNDYLKAMKLCVDNGITKFSNYLLYNFDEKPEDLWIRLYLNIQFRKENNNIQLFSFPMKYASIENIDRKYIGEYWNNKYLRAVNVILNVTSGVVPKEEDFFFRAFGHNEKEFLLILTMPDDFIRHRDFFEEKGLTQLWKKCYLKLSTNEKKDLINILEKMVDDPEIINRQYSKNISDILFYYSITKKRYDQSKLFYTNFVNSFRQK</sequence>
<evidence type="ECO:0000256" key="2">
    <source>
        <dbReference type="ARBA" id="ARBA00022691"/>
    </source>
</evidence>
<evidence type="ECO:0000256" key="4">
    <source>
        <dbReference type="ARBA" id="ARBA00023004"/>
    </source>
</evidence>
<protein>
    <recommendedName>
        <fullName evidence="8">Cobalamin-binding domain-containing protein</fullName>
    </recommendedName>
</protein>
<keyword evidence="5" id="KW-0411">Iron-sulfur</keyword>
<dbReference type="OrthoDB" id="9801659at2"/>
<evidence type="ECO:0000313" key="7">
    <source>
        <dbReference type="Proteomes" id="UP000432715"/>
    </source>
</evidence>
<keyword evidence="2" id="KW-0949">S-adenosyl-L-methionine</keyword>
<dbReference type="SUPFAM" id="SSF102114">
    <property type="entry name" value="Radical SAM enzymes"/>
    <property type="match status" value="1"/>
</dbReference>
<gene>
    <name evidence="6" type="ORF">F8154_05670</name>
</gene>
<evidence type="ECO:0000256" key="3">
    <source>
        <dbReference type="ARBA" id="ARBA00022723"/>
    </source>
</evidence>
<dbReference type="GO" id="GO:0051536">
    <property type="term" value="F:iron-sulfur cluster binding"/>
    <property type="evidence" value="ECO:0007669"/>
    <property type="project" value="UniProtKB-KW"/>
</dbReference>
<dbReference type="PANTHER" id="PTHR43409">
    <property type="entry name" value="ANAEROBIC MAGNESIUM-PROTOPORPHYRIN IX MONOMETHYL ESTER CYCLASE-RELATED"/>
    <property type="match status" value="1"/>
</dbReference>
<evidence type="ECO:0000313" key="6">
    <source>
        <dbReference type="EMBL" id="KAB3535619.1"/>
    </source>
</evidence>
<dbReference type="Proteomes" id="UP000432715">
    <property type="component" value="Unassembled WGS sequence"/>
</dbReference>
<accession>A0A6I0F6F9</accession>
<evidence type="ECO:0000256" key="5">
    <source>
        <dbReference type="ARBA" id="ARBA00023014"/>
    </source>
</evidence>
<proteinExistence type="predicted"/>
<keyword evidence="3" id="KW-0479">Metal-binding</keyword>
<name>A0A6I0F6F9_9FIRM</name>
<keyword evidence="4" id="KW-0408">Iron</keyword>
<dbReference type="InterPro" id="IPR058240">
    <property type="entry name" value="rSAM_sf"/>
</dbReference>
<comment type="cofactor">
    <cofactor evidence="1">
        <name>[4Fe-4S] cluster</name>
        <dbReference type="ChEBI" id="CHEBI:49883"/>
    </cofactor>
</comment>
<evidence type="ECO:0000256" key="1">
    <source>
        <dbReference type="ARBA" id="ARBA00001966"/>
    </source>
</evidence>
<dbReference type="EMBL" id="WBZC01000016">
    <property type="protein sequence ID" value="KAB3535619.1"/>
    <property type="molecule type" value="Genomic_DNA"/>
</dbReference>
<comment type="caution">
    <text evidence="6">The sequence shown here is derived from an EMBL/GenBank/DDBJ whole genome shotgun (WGS) entry which is preliminary data.</text>
</comment>
<evidence type="ECO:0008006" key="8">
    <source>
        <dbReference type="Google" id="ProtNLM"/>
    </source>
</evidence>